<accession>A0A1X6MLQ6</accession>
<feature type="transmembrane region" description="Helical" evidence="12">
    <location>
        <begin position="12"/>
        <end position="32"/>
    </location>
</feature>
<evidence type="ECO:0000256" key="5">
    <source>
        <dbReference type="ARBA" id="ARBA00022723"/>
    </source>
</evidence>
<dbReference type="GO" id="GO:0016705">
    <property type="term" value="F:oxidoreductase activity, acting on paired donors, with incorporation or reduction of molecular oxygen"/>
    <property type="evidence" value="ECO:0007669"/>
    <property type="project" value="InterPro"/>
</dbReference>
<comment type="cofactor">
    <cofactor evidence="1 10">
        <name>heme</name>
        <dbReference type="ChEBI" id="CHEBI:30413"/>
    </cofactor>
</comment>
<dbReference type="PANTHER" id="PTHR24305">
    <property type="entry name" value="CYTOCHROME P450"/>
    <property type="match status" value="1"/>
</dbReference>
<keyword evidence="12" id="KW-1133">Transmembrane helix</keyword>
<comment type="pathway">
    <text evidence="2">Secondary metabolite biosynthesis.</text>
</comment>
<dbReference type="InterPro" id="IPR050121">
    <property type="entry name" value="Cytochrome_P450_monoxygenase"/>
</dbReference>
<dbReference type="InterPro" id="IPR001128">
    <property type="entry name" value="Cyt_P450"/>
</dbReference>
<dbReference type="PRINTS" id="PR00385">
    <property type="entry name" value="P450"/>
</dbReference>
<keyword evidence="4 10" id="KW-0349">Heme</keyword>
<evidence type="ECO:0000256" key="1">
    <source>
        <dbReference type="ARBA" id="ARBA00001971"/>
    </source>
</evidence>
<dbReference type="OrthoDB" id="1470350at2759"/>
<evidence type="ECO:0000313" key="14">
    <source>
        <dbReference type="Proteomes" id="UP000194127"/>
    </source>
</evidence>
<evidence type="ECO:0000256" key="3">
    <source>
        <dbReference type="ARBA" id="ARBA00010617"/>
    </source>
</evidence>
<dbReference type="RefSeq" id="XP_024333993.1">
    <property type="nucleotide sequence ID" value="XM_024488300.1"/>
</dbReference>
<dbReference type="EMBL" id="KZ110609">
    <property type="protein sequence ID" value="OSX57199.1"/>
    <property type="molecule type" value="Genomic_DNA"/>
</dbReference>
<dbReference type="STRING" id="670580.A0A1X6MLQ6"/>
<reference evidence="13 14" key="1">
    <citation type="submission" date="2017-04" db="EMBL/GenBank/DDBJ databases">
        <title>Genome Sequence of the Model Brown-Rot Fungus Postia placenta SB12.</title>
        <authorList>
            <consortium name="DOE Joint Genome Institute"/>
            <person name="Gaskell J."/>
            <person name="Kersten P."/>
            <person name="Larrondo L.F."/>
            <person name="Canessa P."/>
            <person name="Martinez D."/>
            <person name="Hibbett D."/>
            <person name="Schmoll M."/>
            <person name="Kubicek C.P."/>
            <person name="Martinez A.T."/>
            <person name="Yadav J."/>
            <person name="Master E."/>
            <person name="Magnuson J.K."/>
            <person name="James T."/>
            <person name="Yaver D."/>
            <person name="Berka R."/>
            <person name="Labutti K."/>
            <person name="Lipzen A."/>
            <person name="Aerts A."/>
            <person name="Barry K."/>
            <person name="Henrissat B."/>
            <person name="Blanchette R."/>
            <person name="Grigoriev I."/>
            <person name="Cullen D."/>
        </authorList>
    </citation>
    <scope>NUCLEOTIDE SEQUENCE [LARGE SCALE GENOMIC DNA]</scope>
    <source>
        <strain evidence="13 14">MAD-698-R-SB12</strain>
    </source>
</reference>
<name>A0A1X6MLQ6_9APHY</name>
<dbReference type="GeneID" id="36333249"/>
<gene>
    <name evidence="13" type="ORF">POSPLADRAFT_1174670</name>
</gene>
<keyword evidence="5 10" id="KW-0479">Metal-binding</keyword>
<evidence type="ECO:0000256" key="12">
    <source>
        <dbReference type="SAM" id="Phobius"/>
    </source>
</evidence>
<keyword evidence="8 11" id="KW-0503">Monooxygenase</keyword>
<dbReference type="CDD" id="cd11069">
    <property type="entry name" value="CYP_FUM15-like"/>
    <property type="match status" value="1"/>
</dbReference>
<dbReference type="AlphaFoldDB" id="A0A1X6MLQ6"/>
<dbReference type="Pfam" id="PF00067">
    <property type="entry name" value="p450"/>
    <property type="match status" value="1"/>
</dbReference>
<dbReference type="InterPro" id="IPR017972">
    <property type="entry name" value="Cyt_P450_CS"/>
</dbReference>
<dbReference type="PRINTS" id="PR00465">
    <property type="entry name" value="EP450IV"/>
</dbReference>
<keyword evidence="9" id="KW-0325">Glycoprotein</keyword>
<evidence type="ECO:0000256" key="11">
    <source>
        <dbReference type="RuleBase" id="RU000461"/>
    </source>
</evidence>
<evidence type="ECO:0000256" key="10">
    <source>
        <dbReference type="PIRSR" id="PIRSR602403-1"/>
    </source>
</evidence>
<dbReference type="GO" id="GO:0020037">
    <property type="term" value="F:heme binding"/>
    <property type="evidence" value="ECO:0007669"/>
    <property type="project" value="InterPro"/>
</dbReference>
<dbReference type="SUPFAM" id="SSF48264">
    <property type="entry name" value="Cytochrome P450"/>
    <property type="match status" value="1"/>
</dbReference>
<keyword evidence="14" id="KW-1185">Reference proteome</keyword>
<evidence type="ECO:0008006" key="15">
    <source>
        <dbReference type="Google" id="ProtNLM"/>
    </source>
</evidence>
<keyword evidence="12" id="KW-0812">Transmembrane</keyword>
<evidence type="ECO:0000256" key="9">
    <source>
        <dbReference type="ARBA" id="ARBA00023180"/>
    </source>
</evidence>
<proteinExistence type="inferred from homology"/>
<keyword evidence="7 10" id="KW-0408">Iron</keyword>
<keyword evidence="12" id="KW-0472">Membrane</keyword>
<sequence length="568" mass="63554">MSESMPTSYIMLVNAVLAAFIPLLVYLLYLVFIQPRFNPLRKLPGPPSKRWRADHLGMVMNPSVSPRMHEAFVKQYGRNITIRGPIPWDYRFFTLDPVALGHVMKNSHLYEKPWQSRRLITGLIGCGMLAAEGAAHKRQRRVATPAFSIQNMRALVPLVFAKGHELKERWAAMIADPIAGDSGKDARRRIDVCHWVSRATFDVIGSAGFDYQFNAIQNESNELFNAYKEMFEVAISQQQGSYRGLFAIYFPIIDVLFPDKAVRTVRRCQGVIRRVAGQLVQEKKRKIAEAEASGVAHQGKDLLSLLLRSNAAADLPPEQRISDEDILHNINTFMFAGSDTSSLSITWTLFLLARYPSIQTRLRAELLAVAPTASLAALTSEEIASLYAAVTDLPFLENVVRESLRLIPPVHSSIRVATQDDVVPTSVPVRTRMPDGSVQDLMHVMVPKGAFIHVPVEGFNMDREVWGHDAWAFNPDRWDNLPEAVASQPGLYNNTLSFSAGPRSCIGLRFSIIEIKTFLYILLTNFVFAETESQVGKANVVLTRPYVIGKHMEGSQCPLYVSPYVAEA</sequence>
<dbReference type="PROSITE" id="PS00086">
    <property type="entry name" value="CYTOCHROME_P450"/>
    <property type="match status" value="1"/>
</dbReference>
<evidence type="ECO:0000313" key="13">
    <source>
        <dbReference type="EMBL" id="OSX57199.1"/>
    </source>
</evidence>
<evidence type="ECO:0000256" key="4">
    <source>
        <dbReference type="ARBA" id="ARBA00022617"/>
    </source>
</evidence>
<dbReference type="Gene3D" id="1.10.630.10">
    <property type="entry name" value="Cytochrome P450"/>
    <property type="match status" value="1"/>
</dbReference>
<organism evidence="13 14">
    <name type="scientific">Postia placenta MAD-698-R-SB12</name>
    <dbReference type="NCBI Taxonomy" id="670580"/>
    <lineage>
        <taxon>Eukaryota</taxon>
        <taxon>Fungi</taxon>
        <taxon>Dikarya</taxon>
        <taxon>Basidiomycota</taxon>
        <taxon>Agaricomycotina</taxon>
        <taxon>Agaricomycetes</taxon>
        <taxon>Polyporales</taxon>
        <taxon>Adustoporiaceae</taxon>
        <taxon>Rhodonia</taxon>
    </lineage>
</organism>
<dbReference type="GO" id="GO:0005506">
    <property type="term" value="F:iron ion binding"/>
    <property type="evidence" value="ECO:0007669"/>
    <property type="project" value="InterPro"/>
</dbReference>
<dbReference type="Proteomes" id="UP000194127">
    <property type="component" value="Unassembled WGS sequence"/>
</dbReference>
<comment type="similarity">
    <text evidence="3 11">Belongs to the cytochrome P450 family.</text>
</comment>
<dbReference type="InterPro" id="IPR002403">
    <property type="entry name" value="Cyt_P450_E_grp-IV"/>
</dbReference>
<dbReference type="GO" id="GO:0004497">
    <property type="term" value="F:monooxygenase activity"/>
    <property type="evidence" value="ECO:0007669"/>
    <property type="project" value="UniProtKB-KW"/>
</dbReference>
<evidence type="ECO:0000256" key="8">
    <source>
        <dbReference type="ARBA" id="ARBA00023033"/>
    </source>
</evidence>
<feature type="binding site" description="axial binding residue" evidence="10">
    <location>
        <position position="505"/>
    </location>
    <ligand>
        <name>heme</name>
        <dbReference type="ChEBI" id="CHEBI:30413"/>
    </ligand>
    <ligandPart>
        <name>Fe</name>
        <dbReference type="ChEBI" id="CHEBI:18248"/>
    </ligandPart>
</feature>
<evidence type="ECO:0000256" key="6">
    <source>
        <dbReference type="ARBA" id="ARBA00023002"/>
    </source>
</evidence>
<dbReference type="PANTHER" id="PTHR24305:SF166">
    <property type="entry name" value="CYTOCHROME P450 12A4, MITOCHONDRIAL-RELATED"/>
    <property type="match status" value="1"/>
</dbReference>
<evidence type="ECO:0000256" key="2">
    <source>
        <dbReference type="ARBA" id="ARBA00005179"/>
    </source>
</evidence>
<protein>
    <recommendedName>
        <fullName evidence="15">Cytochrome P450</fullName>
    </recommendedName>
</protein>
<dbReference type="InterPro" id="IPR036396">
    <property type="entry name" value="Cyt_P450_sf"/>
</dbReference>
<evidence type="ECO:0000256" key="7">
    <source>
        <dbReference type="ARBA" id="ARBA00023004"/>
    </source>
</evidence>
<keyword evidence="6 11" id="KW-0560">Oxidoreductase</keyword>